<dbReference type="Proteomes" id="UP000290289">
    <property type="component" value="Chromosome 5"/>
</dbReference>
<comment type="caution">
    <text evidence="10">The sequence shown here is derived from an EMBL/GenBank/DDBJ whole genome shotgun (WGS) entry which is preliminary data.</text>
</comment>
<proteinExistence type="predicted"/>
<dbReference type="PANTHER" id="PTHR31945">
    <property type="entry name" value="TRANSCRIPTION FACTOR SCREAM2-RELATED"/>
    <property type="match status" value="1"/>
</dbReference>
<evidence type="ECO:0000256" key="2">
    <source>
        <dbReference type="ARBA" id="ARBA00023015"/>
    </source>
</evidence>
<dbReference type="PROSITE" id="PS50888">
    <property type="entry name" value="BHLH"/>
    <property type="match status" value="2"/>
</dbReference>
<feature type="compositionally biased region" description="Basic and acidic residues" evidence="6">
    <location>
        <begin position="380"/>
        <end position="392"/>
    </location>
</feature>
<evidence type="ECO:0000256" key="3">
    <source>
        <dbReference type="ARBA" id="ARBA00023163"/>
    </source>
</evidence>
<feature type="domain" description="ACT" evidence="9">
    <location>
        <begin position="567"/>
        <end position="640"/>
    </location>
</feature>
<evidence type="ECO:0000256" key="4">
    <source>
        <dbReference type="ARBA" id="ARBA00023242"/>
    </source>
</evidence>
<feature type="compositionally biased region" description="Basic residues" evidence="6">
    <location>
        <begin position="407"/>
        <end position="416"/>
    </location>
</feature>
<protein>
    <recommendedName>
        <fullName evidence="12">BHLH domain-containing protein</fullName>
    </recommendedName>
</protein>
<dbReference type="InterPro" id="IPR036638">
    <property type="entry name" value="HLH_DNA-bd_sf"/>
</dbReference>
<keyword evidence="2" id="KW-0805">Transcription regulation</keyword>
<dbReference type="Pfam" id="PF00010">
    <property type="entry name" value="HLH"/>
    <property type="match status" value="2"/>
</dbReference>
<dbReference type="InterPro" id="IPR002912">
    <property type="entry name" value="ACT_dom"/>
</dbReference>
<dbReference type="GO" id="GO:0043565">
    <property type="term" value="F:sequence-specific DNA binding"/>
    <property type="evidence" value="ECO:0007669"/>
    <property type="project" value="TreeGrafter"/>
</dbReference>
<gene>
    <name evidence="10" type="ORF">DVH24_009995</name>
</gene>
<feature type="compositionally biased region" description="Basic and acidic residues" evidence="6">
    <location>
        <begin position="470"/>
        <end position="483"/>
    </location>
</feature>
<dbReference type="EMBL" id="RDQH01000331">
    <property type="protein sequence ID" value="RXH97670.1"/>
    <property type="molecule type" value="Genomic_DNA"/>
</dbReference>
<dbReference type="InterPro" id="IPR054502">
    <property type="entry name" value="bHLH-TF_ACT-like_plant"/>
</dbReference>
<feature type="domain" description="BHLH" evidence="8">
    <location>
        <begin position="414"/>
        <end position="463"/>
    </location>
</feature>
<dbReference type="SUPFAM" id="SSF47459">
    <property type="entry name" value="HLH, helix-loop-helix DNA-binding domain"/>
    <property type="match status" value="2"/>
</dbReference>
<dbReference type="AlphaFoldDB" id="A0A498JQF2"/>
<feature type="coiled-coil region" evidence="5">
    <location>
        <begin position="785"/>
        <end position="812"/>
    </location>
</feature>
<feature type="transmembrane region" description="Helical" evidence="7">
    <location>
        <begin position="21"/>
        <end position="38"/>
    </location>
</feature>
<dbReference type="Gene3D" id="4.10.280.10">
    <property type="entry name" value="Helix-loop-helix DNA-binding domain"/>
    <property type="match status" value="2"/>
</dbReference>
<dbReference type="Pfam" id="PF22754">
    <property type="entry name" value="bHLH-TF_ACT-like_plant"/>
    <property type="match status" value="2"/>
</dbReference>
<evidence type="ECO:0000256" key="5">
    <source>
        <dbReference type="SAM" id="Coils"/>
    </source>
</evidence>
<feature type="domain" description="BHLH" evidence="8">
    <location>
        <begin position="746"/>
        <end position="795"/>
    </location>
</feature>
<dbReference type="STRING" id="3750.A0A498JQF2"/>
<dbReference type="GO" id="GO:0003700">
    <property type="term" value="F:DNA-binding transcription factor activity"/>
    <property type="evidence" value="ECO:0007669"/>
    <property type="project" value="TreeGrafter"/>
</dbReference>
<feature type="compositionally biased region" description="Polar residues" evidence="6">
    <location>
        <begin position="489"/>
        <end position="513"/>
    </location>
</feature>
<organism evidence="10 11">
    <name type="scientific">Malus domestica</name>
    <name type="common">Apple</name>
    <name type="synonym">Pyrus malus</name>
    <dbReference type="NCBI Taxonomy" id="3750"/>
    <lineage>
        <taxon>Eukaryota</taxon>
        <taxon>Viridiplantae</taxon>
        <taxon>Streptophyta</taxon>
        <taxon>Embryophyta</taxon>
        <taxon>Tracheophyta</taxon>
        <taxon>Spermatophyta</taxon>
        <taxon>Magnoliopsida</taxon>
        <taxon>eudicotyledons</taxon>
        <taxon>Gunneridae</taxon>
        <taxon>Pentapetalae</taxon>
        <taxon>rosids</taxon>
        <taxon>fabids</taxon>
        <taxon>Rosales</taxon>
        <taxon>Rosaceae</taxon>
        <taxon>Amygdaloideae</taxon>
        <taxon>Maleae</taxon>
        <taxon>Malus</taxon>
    </lineage>
</organism>
<feature type="compositionally biased region" description="Basic and acidic residues" evidence="6">
    <location>
        <begin position="538"/>
        <end position="550"/>
    </location>
</feature>
<feature type="region of interest" description="Disordered" evidence="6">
    <location>
        <begin position="380"/>
        <end position="427"/>
    </location>
</feature>
<dbReference type="InterPro" id="IPR025610">
    <property type="entry name" value="MYC/MYB_N"/>
</dbReference>
<reference evidence="10 11" key="1">
    <citation type="submission" date="2018-10" db="EMBL/GenBank/DDBJ databases">
        <title>A high-quality apple genome assembly.</title>
        <authorList>
            <person name="Hu J."/>
        </authorList>
    </citation>
    <scope>NUCLEOTIDE SEQUENCE [LARGE SCALE GENOMIC DNA]</scope>
    <source>
        <strain evidence="11">cv. HFTH1</strain>
        <tissue evidence="10">Young leaf</tissue>
    </source>
</reference>
<evidence type="ECO:0000313" key="11">
    <source>
        <dbReference type="Proteomes" id="UP000290289"/>
    </source>
</evidence>
<dbReference type="CDD" id="cd04873">
    <property type="entry name" value="ACT_UUR-ACR-like"/>
    <property type="match status" value="1"/>
</dbReference>
<keyword evidence="7" id="KW-1133">Transmembrane helix</keyword>
<evidence type="ECO:0000259" key="9">
    <source>
        <dbReference type="PROSITE" id="PS51671"/>
    </source>
</evidence>
<feature type="region of interest" description="Disordered" evidence="6">
    <location>
        <begin position="470"/>
        <end position="550"/>
    </location>
</feature>
<sequence length="942" mass="106141">MGRVQLFLNSWFSLTGTQIEYILTILFLLSLLIWISFWDTEVDAVLSELNFCMTSSAAAIVLEARSTNCHLTGGMKIIMQNLIDRLRPLVGLKGWDYCVLWKLSEDQRFIEWMDCCCSGTDGNTQTNGGQELLFPVYPVLPCRDIMHHSRTNSCDLLAQLPSSLPLESGIYAQAIISNQIIWLNSTKRDLSHMERDETRVLVPSGGGLIELFVSRDVTEDQQVIDFITAQCNISHEQDILLSASCNASTNTSFTVDINNMSNDIRPKAFLVDDNGGNDHLNNNHSFQQQPVFPAMALDHNSNLPCDISVDQIRLCSTSPMNFLQNSNNNNVYNFDQGSHESLGEMGLQADTNAQNLHNNIQVNEGIENIEQQVVDDQDSIKHEGGRTADHSASDCSDQFDDDGGTNYRRRTGKKPQSKNLVAERKRRKKLNERLYHLRSLVPNISKMDKASILGDAIEFVKELQRQEKELQEELEQHSDDGGSKKRKSNNICGNHTNFQPETLSQNGNTTANKQENDELPNGFRVGTAGDIGNISKQKNQDSDITKDRGQEMEPQVGVTQLDGNEFFVTVFCEHKPGGFVRLMEALDSLGLEVTNANVTSFRSLVSNVFKVEKKDTEIVQADHVRDSLLEITRNPSSKGWPEMIAKASGNVSPLDHFQHDHHQQHHLHDYHASSYHLQHLYIMDLYLCFICFLVSSFALVAFFLLTCAGKRGGMNMMMTLPSLRQMRGSLVRLKSWKPSEDQRNEKVPQSNFEAEMKRRNKINDIYHILRTLLPNNTGMDRASVIVDTIAYVSKLQRQVKELQKELECNSNGGGKETSYICGNNGNLQSEFLRQIETIIANTPENEKMEPQVEVTELDVNEFSVTVLCEHKPGGFVRLMEALDTLGLEVTYANATSFKTLIFNVFKVQKNDSTSKIVQADHVKDSLLEITQKLSMESIIRVA</sequence>
<dbReference type="InterPro" id="IPR011598">
    <property type="entry name" value="bHLH_dom"/>
</dbReference>
<evidence type="ECO:0000313" key="10">
    <source>
        <dbReference type="EMBL" id="RXH97670.1"/>
    </source>
</evidence>
<evidence type="ECO:0000256" key="7">
    <source>
        <dbReference type="SAM" id="Phobius"/>
    </source>
</evidence>
<keyword evidence="11" id="KW-1185">Reference proteome</keyword>
<evidence type="ECO:0000256" key="1">
    <source>
        <dbReference type="ARBA" id="ARBA00004123"/>
    </source>
</evidence>
<dbReference type="PROSITE" id="PS51671">
    <property type="entry name" value="ACT"/>
    <property type="match status" value="1"/>
</dbReference>
<dbReference type="PANTHER" id="PTHR31945:SF11">
    <property type="entry name" value="TRANSCRIPTION FACTOR ABORTED MICROSPORES"/>
    <property type="match status" value="1"/>
</dbReference>
<keyword evidence="3" id="KW-0804">Transcription</keyword>
<dbReference type="GO" id="GO:0005634">
    <property type="term" value="C:nucleus"/>
    <property type="evidence" value="ECO:0007669"/>
    <property type="project" value="UniProtKB-SubCell"/>
</dbReference>
<keyword evidence="7" id="KW-0812">Transmembrane</keyword>
<keyword evidence="5" id="KW-0175">Coiled coil</keyword>
<evidence type="ECO:0000259" key="8">
    <source>
        <dbReference type="PROSITE" id="PS50888"/>
    </source>
</evidence>
<dbReference type="InterPro" id="IPR051358">
    <property type="entry name" value="TF_AMS/ICE1/BHLH6-like"/>
</dbReference>
<evidence type="ECO:0000256" key="6">
    <source>
        <dbReference type="SAM" id="MobiDB-lite"/>
    </source>
</evidence>
<keyword evidence="4" id="KW-0539">Nucleus</keyword>
<dbReference type="GO" id="GO:0046983">
    <property type="term" value="F:protein dimerization activity"/>
    <property type="evidence" value="ECO:0007669"/>
    <property type="project" value="InterPro"/>
</dbReference>
<comment type="subcellular location">
    <subcellularLocation>
        <location evidence="1">Nucleus</location>
    </subcellularLocation>
</comment>
<accession>A0A498JQF2</accession>
<evidence type="ECO:0008006" key="12">
    <source>
        <dbReference type="Google" id="ProtNLM"/>
    </source>
</evidence>
<keyword evidence="7" id="KW-0472">Membrane</keyword>
<name>A0A498JQF2_MALDO</name>
<dbReference type="SMART" id="SM00353">
    <property type="entry name" value="HLH"/>
    <property type="match status" value="2"/>
</dbReference>
<dbReference type="Pfam" id="PF14215">
    <property type="entry name" value="bHLH-MYC_N"/>
    <property type="match status" value="1"/>
</dbReference>
<feature type="transmembrane region" description="Helical" evidence="7">
    <location>
        <begin position="680"/>
        <end position="708"/>
    </location>
</feature>